<keyword evidence="8" id="KW-1185">Reference proteome</keyword>
<feature type="transmembrane region" description="Helical" evidence="6">
    <location>
        <begin position="133"/>
        <end position="153"/>
    </location>
</feature>
<feature type="transmembrane region" description="Helical" evidence="6">
    <location>
        <begin position="84"/>
        <end position="107"/>
    </location>
</feature>
<evidence type="ECO:0000256" key="3">
    <source>
        <dbReference type="ARBA" id="ARBA00022692"/>
    </source>
</evidence>
<comment type="function">
    <text evidence="6">Gustatory receptor which mediates acceptance or avoidance behavior, depending on its substrates.</text>
</comment>
<accession>A0AAW1CX98</accession>
<keyword evidence="5 6" id="KW-0472">Membrane</keyword>
<organism evidence="7 8">
    <name type="scientific">Rhynocoris fuscipes</name>
    <dbReference type="NCBI Taxonomy" id="488301"/>
    <lineage>
        <taxon>Eukaryota</taxon>
        <taxon>Metazoa</taxon>
        <taxon>Ecdysozoa</taxon>
        <taxon>Arthropoda</taxon>
        <taxon>Hexapoda</taxon>
        <taxon>Insecta</taxon>
        <taxon>Pterygota</taxon>
        <taxon>Neoptera</taxon>
        <taxon>Paraneoptera</taxon>
        <taxon>Hemiptera</taxon>
        <taxon>Heteroptera</taxon>
        <taxon>Panheteroptera</taxon>
        <taxon>Cimicomorpha</taxon>
        <taxon>Reduviidae</taxon>
        <taxon>Harpactorinae</taxon>
        <taxon>Harpactorini</taxon>
        <taxon>Rhynocoris</taxon>
    </lineage>
</organism>
<evidence type="ECO:0000256" key="5">
    <source>
        <dbReference type="ARBA" id="ARBA00023136"/>
    </source>
</evidence>
<gene>
    <name evidence="7" type="ORF">O3M35_011732</name>
</gene>
<evidence type="ECO:0000256" key="1">
    <source>
        <dbReference type="ARBA" id="ARBA00004651"/>
    </source>
</evidence>
<evidence type="ECO:0000313" key="7">
    <source>
        <dbReference type="EMBL" id="KAK9503086.1"/>
    </source>
</evidence>
<evidence type="ECO:0000256" key="6">
    <source>
        <dbReference type="RuleBase" id="RU363108"/>
    </source>
</evidence>
<keyword evidence="2 6" id="KW-1003">Cell membrane</keyword>
<dbReference type="GO" id="GO:0005886">
    <property type="term" value="C:plasma membrane"/>
    <property type="evidence" value="ECO:0007669"/>
    <property type="project" value="UniProtKB-SubCell"/>
</dbReference>
<dbReference type="Pfam" id="PF08395">
    <property type="entry name" value="7tm_7"/>
    <property type="match status" value="1"/>
</dbReference>
<comment type="caution">
    <text evidence="6">Lacks conserved residue(s) required for the propagation of feature annotation.</text>
</comment>
<evidence type="ECO:0000256" key="4">
    <source>
        <dbReference type="ARBA" id="ARBA00022989"/>
    </source>
</evidence>
<evidence type="ECO:0000256" key="2">
    <source>
        <dbReference type="ARBA" id="ARBA00022475"/>
    </source>
</evidence>
<sequence length="375" mass="43546">MDLNSKIFIPINEIQISYNNKKIISFFKLHQYIGTFPYKIVNGKLNRGNSFYWCIVVNSFIFTLWLSLIVNAPKLRDEAEINSFINTSLMIFVMLTVVLSNIILVVFKNKYNNYLEIIYKDINIVTFGKSNEITILSIFSTVILIIADLFFELETIKTRINMHMMYYTINVLTASIIGQFCGMLVSIKNKIYALKDSLNLEHINVNYVDLLKKFDRINILCEDITVLYGLQIILVVITELVLLMTLTYNSIVQLMRRNVARAFVYQLWGIVWCLPSFRLIYACTQLVKQAKKFNTLLAISVSNNHDIDEDIKNKVMIHYNYRKNIEFTAFRFFKLDFPFCGSVSPASVGHLSDNIDTNEWPIRTLLAIFITDANQ</sequence>
<dbReference type="GO" id="GO:0050909">
    <property type="term" value="P:sensory perception of taste"/>
    <property type="evidence" value="ECO:0007669"/>
    <property type="project" value="InterPro"/>
</dbReference>
<dbReference type="AlphaFoldDB" id="A0AAW1CX98"/>
<name>A0AAW1CX98_9HEMI</name>
<feature type="transmembrane region" description="Helical" evidence="6">
    <location>
        <begin position="228"/>
        <end position="251"/>
    </location>
</feature>
<dbReference type="InterPro" id="IPR013604">
    <property type="entry name" value="7TM_chemorcpt"/>
</dbReference>
<proteinExistence type="inferred from homology"/>
<keyword evidence="3 6" id="KW-0812">Transmembrane</keyword>
<feature type="transmembrane region" description="Helical" evidence="6">
    <location>
        <begin position="165"/>
        <end position="187"/>
    </location>
</feature>
<dbReference type="EMBL" id="JAPXFL010000008">
    <property type="protein sequence ID" value="KAK9503086.1"/>
    <property type="molecule type" value="Genomic_DNA"/>
</dbReference>
<protein>
    <recommendedName>
        <fullName evidence="6">Gustatory receptor</fullName>
    </recommendedName>
</protein>
<comment type="subcellular location">
    <subcellularLocation>
        <location evidence="1 6">Cell membrane</location>
        <topology evidence="1 6">Multi-pass membrane protein</topology>
    </subcellularLocation>
</comment>
<keyword evidence="6" id="KW-0675">Receptor</keyword>
<reference evidence="7 8" key="1">
    <citation type="submission" date="2022-12" db="EMBL/GenBank/DDBJ databases">
        <title>Chromosome-level genome assembly of true bugs.</title>
        <authorList>
            <person name="Ma L."/>
            <person name="Li H."/>
        </authorList>
    </citation>
    <scope>NUCLEOTIDE SEQUENCE [LARGE SCALE GENOMIC DNA]</scope>
    <source>
        <strain evidence="7">Lab_2022b</strain>
    </source>
</reference>
<dbReference type="GO" id="GO:0007165">
    <property type="term" value="P:signal transduction"/>
    <property type="evidence" value="ECO:0007669"/>
    <property type="project" value="UniProtKB-KW"/>
</dbReference>
<dbReference type="Proteomes" id="UP001461498">
    <property type="component" value="Unassembled WGS sequence"/>
</dbReference>
<feature type="transmembrane region" description="Helical" evidence="6">
    <location>
        <begin position="50"/>
        <end position="72"/>
    </location>
</feature>
<evidence type="ECO:0000313" key="8">
    <source>
        <dbReference type="Proteomes" id="UP001461498"/>
    </source>
</evidence>
<feature type="transmembrane region" description="Helical" evidence="6">
    <location>
        <begin position="263"/>
        <end position="281"/>
    </location>
</feature>
<comment type="caution">
    <text evidence="7">The sequence shown here is derived from an EMBL/GenBank/DDBJ whole genome shotgun (WGS) entry which is preliminary data.</text>
</comment>
<keyword evidence="4 6" id="KW-1133">Transmembrane helix</keyword>
<keyword evidence="6" id="KW-0807">Transducer</keyword>
<comment type="similarity">
    <text evidence="6">Belongs to the insect chemoreceptor superfamily. Gustatory receptor (GR) family.</text>
</comment>